<feature type="compositionally biased region" description="Low complexity" evidence="10">
    <location>
        <begin position="265"/>
        <end position="280"/>
    </location>
</feature>
<feature type="compositionally biased region" description="Low complexity" evidence="10">
    <location>
        <begin position="309"/>
        <end position="326"/>
    </location>
</feature>
<feature type="region of interest" description="Disordered" evidence="10">
    <location>
        <begin position="373"/>
        <end position="455"/>
    </location>
</feature>
<dbReference type="STRING" id="2082308.A0A2K1QU91"/>
<dbReference type="Pfam" id="PF10444">
    <property type="entry name" value="Nbl1_Borealin_N"/>
    <property type="match status" value="1"/>
</dbReference>
<feature type="compositionally biased region" description="Basic residues" evidence="10">
    <location>
        <begin position="443"/>
        <end position="455"/>
    </location>
</feature>
<keyword evidence="8" id="KW-0131">Cell cycle</keyword>
<accession>A0A2K1QU91</accession>
<proteinExistence type="inferred from homology"/>
<dbReference type="EMBL" id="NKHZ01000039">
    <property type="protein sequence ID" value="PNS18601.1"/>
    <property type="molecule type" value="Genomic_DNA"/>
</dbReference>
<evidence type="ECO:0000256" key="3">
    <source>
        <dbReference type="ARBA" id="ARBA00009914"/>
    </source>
</evidence>
<keyword evidence="5" id="KW-0132">Cell division</keyword>
<feature type="compositionally biased region" description="Polar residues" evidence="10">
    <location>
        <begin position="375"/>
        <end position="390"/>
    </location>
</feature>
<evidence type="ECO:0000256" key="9">
    <source>
        <dbReference type="ARBA" id="ARBA00023328"/>
    </source>
</evidence>
<comment type="subcellular location">
    <subcellularLocation>
        <location evidence="2">Chromosome</location>
        <location evidence="2">Centromere</location>
    </subcellularLocation>
    <subcellularLocation>
        <location evidence="1">Nucleus</location>
    </subcellularLocation>
</comment>
<evidence type="ECO:0000256" key="7">
    <source>
        <dbReference type="ARBA" id="ARBA00023242"/>
    </source>
</evidence>
<evidence type="ECO:0000259" key="11">
    <source>
        <dbReference type="Pfam" id="PF10444"/>
    </source>
</evidence>
<evidence type="ECO:0000256" key="1">
    <source>
        <dbReference type="ARBA" id="ARBA00004123"/>
    </source>
</evidence>
<dbReference type="GO" id="GO:0051233">
    <property type="term" value="C:spindle midzone"/>
    <property type="evidence" value="ECO:0007669"/>
    <property type="project" value="TreeGrafter"/>
</dbReference>
<evidence type="ECO:0000256" key="4">
    <source>
        <dbReference type="ARBA" id="ARBA00022454"/>
    </source>
</evidence>
<comment type="caution">
    <text evidence="12">The sequence shown here is derived from an EMBL/GenBank/DDBJ whole genome shotgun (WGS) entry which is preliminary data.</text>
</comment>
<dbReference type="PANTHER" id="PTHR16040:SF7">
    <property type="entry name" value="AUSTRALIN, ISOFORM A-RELATED"/>
    <property type="match status" value="1"/>
</dbReference>
<dbReference type="InParanoid" id="A0A2K1QU91"/>
<dbReference type="PANTHER" id="PTHR16040">
    <property type="entry name" value="AUSTRALIN, ISOFORM A-RELATED"/>
    <property type="match status" value="1"/>
</dbReference>
<keyword evidence="7" id="KW-0539">Nucleus</keyword>
<dbReference type="GO" id="GO:0005634">
    <property type="term" value="C:nucleus"/>
    <property type="evidence" value="ECO:0007669"/>
    <property type="project" value="UniProtKB-SubCell"/>
</dbReference>
<evidence type="ECO:0000256" key="6">
    <source>
        <dbReference type="ARBA" id="ARBA00022776"/>
    </source>
</evidence>
<dbReference type="AlphaFoldDB" id="A0A2K1QU91"/>
<dbReference type="OrthoDB" id="2392550at2759"/>
<comment type="similarity">
    <text evidence="3">Belongs to the borealin family.</text>
</comment>
<evidence type="ECO:0000256" key="5">
    <source>
        <dbReference type="ARBA" id="ARBA00022618"/>
    </source>
</evidence>
<dbReference type="GO" id="GO:0051301">
    <property type="term" value="P:cell division"/>
    <property type="evidence" value="ECO:0007669"/>
    <property type="project" value="UniProtKB-KW"/>
</dbReference>
<evidence type="ECO:0000256" key="10">
    <source>
        <dbReference type="SAM" id="MobiDB-lite"/>
    </source>
</evidence>
<feature type="compositionally biased region" description="Polar residues" evidence="10">
    <location>
        <begin position="243"/>
        <end position="256"/>
    </location>
</feature>
<evidence type="ECO:0000256" key="2">
    <source>
        <dbReference type="ARBA" id="ARBA00004584"/>
    </source>
</evidence>
<feature type="compositionally biased region" description="Polar residues" evidence="10">
    <location>
        <begin position="172"/>
        <end position="181"/>
    </location>
</feature>
<keyword evidence="9" id="KW-0137">Centromere</keyword>
<feature type="domain" description="Borealin N-terminal" evidence="11">
    <location>
        <begin position="25"/>
        <end position="80"/>
    </location>
</feature>
<keyword evidence="6" id="KW-0498">Mitosis</keyword>
<dbReference type="GO" id="GO:0000070">
    <property type="term" value="P:mitotic sister chromatid segregation"/>
    <property type="evidence" value="ECO:0007669"/>
    <property type="project" value="TreeGrafter"/>
</dbReference>
<organism evidence="12 13">
    <name type="scientific">Sphaceloma murrayae</name>
    <dbReference type="NCBI Taxonomy" id="2082308"/>
    <lineage>
        <taxon>Eukaryota</taxon>
        <taxon>Fungi</taxon>
        <taxon>Dikarya</taxon>
        <taxon>Ascomycota</taxon>
        <taxon>Pezizomycotina</taxon>
        <taxon>Dothideomycetes</taxon>
        <taxon>Dothideomycetidae</taxon>
        <taxon>Myriangiales</taxon>
        <taxon>Elsinoaceae</taxon>
        <taxon>Sphaceloma</taxon>
    </lineage>
</organism>
<sequence>MASTPEHVDVLDVEAGNIAISEARKQMLIDNLQLEITERARKLRAQYAMQAQGLRTRIEMRVNRIPHSLRHANMQELVDKYSQPPVQKVAPPPSSPQKISYPALSATAGNARGVKRSSDSMPKYDKENEHPGGALENPKKRVKTTAPITAVPSKPTRTASRKPGPTAVLSPKSHNSRTFPTSPLKAASPVKESVLPKPTSRAVGPSTTKQVRPASRQIKRPAPATSHGMAALAIPESGLTAHNRPSSGSDDSNGTTIVKKPASRATGAATTATAKKTAAAPVKTSRTAGLKNALSSLTGSKRAAASKKATAVAPTATTTHASSTTTVGGRTLRKRGSPAAPPVPAKISKATPASSAVDSVSATGVLVKSTVHVGASTSQHSQRPPTSGSSDLKPLPPFPSHATKPQETPSGNLGERKASATRKPAPSKNGTRVSSGRIDKTKRQSKVGVKRLGSRRIGKLVEKGKGLFTRSKTKMT</sequence>
<dbReference type="InterPro" id="IPR018851">
    <property type="entry name" value="Borealin_N"/>
</dbReference>
<keyword evidence="13" id="KW-1185">Reference proteome</keyword>
<dbReference type="GO" id="GO:0032133">
    <property type="term" value="C:chromosome passenger complex"/>
    <property type="evidence" value="ECO:0007669"/>
    <property type="project" value="TreeGrafter"/>
</dbReference>
<protein>
    <recommendedName>
        <fullName evidence="11">Borealin N-terminal domain-containing protein</fullName>
    </recommendedName>
</protein>
<evidence type="ECO:0000256" key="8">
    <source>
        <dbReference type="ARBA" id="ARBA00023306"/>
    </source>
</evidence>
<keyword evidence="4" id="KW-0158">Chromosome</keyword>
<dbReference type="InterPro" id="IPR018867">
    <property type="entry name" value="Cell_div_borealin"/>
</dbReference>
<gene>
    <name evidence="12" type="ORF">CAC42_5140</name>
</gene>
<dbReference type="GO" id="GO:0000775">
    <property type="term" value="C:chromosome, centromeric region"/>
    <property type="evidence" value="ECO:0007669"/>
    <property type="project" value="UniProtKB-SubCell"/>
</dbReference>
<feature type="compositionally biased region" description="Basic and acidic residues" evidence="10">
    <location>
        <begin position="116"/>
        <end position="130"/>
    </location>
</feature>
<name>A0A2K1QU91_9PEZI</name>
<feature type="region of interest" description="Disordered" evidence="10">
    <location>
        <begin position="309"/>
        <end position="357"/>
    </location>
</feature>
<evidence type="ECO:0000313" key="12">
    <source>
        <dbReference type="EMBL" id="PNS18601.1"/>
    </source>
</evidence>
<dbReference type="Proteomes" id="UP000243797">
    <property type="component" value="Unassembled WGS sequence"/>
</dbReference>
<feature type="region of interest" description="Disordered" evidence="10">
    <location>
        <begin position="84"/>
        <end position="280"/>
    </location>
</feature>
<reference evidence="12 13" key="1">
    <citation type="submission" date="2017-06" db="EMBL/GenBank/DDBJ databases">
        <title>Draft genome sequence of a variant of Elsinoe murrayae.</title>
        <authorList>
            <person name="Cheng Q."/>
        </authorList>
    </citation>
    <scope>NUCLEOTIDE SEQUENCE [LARGE SCALE GENOMIC DNA]</scope>
    <source>
        <strain evidence="12 13">CQ-2017a</strain>
    </source>
</reference>
<evidence type="ECO:0000313" key="13">
    <source>
        <dbReference type="Proteomes" id="UP000243797"/>
    </source>
</evidence>